<feature type="transmembrane region" description="Helical" evidence="10">
    <location>
        <begin position="65"/>
        <end position="89"/>
    </location>
</feature>
<dbReference type="Proteomes" id="UP000292052">
    <property type="component" value="Unassembled WGS sequence"/>
</dbReference>
<comment type="caution">
    <text evidence="11">The sequence shown here is derived from an EMBL/GenBank/DDBJ whole genome shotgun (WGS) entry which is preliminary data.</text>
</comment>
<dbReference type="OrthoDB" id="6617147at2759"/>
<comment type="subcellular location">
    <subcellularLocation>
        <location evidence="1 10">Cell membrane</location>
        <topology evidence="1 10">Multi-pass membrane protein</topology>
    </subcellularLocation>
</comment>
<evidence type="ECO:0000256" key="3">
    <source>
        <dbReference type="ARBA" id="ARBA00022606"/>
    </source>
</evidence>
<sequence>MDRFDWKETIKPNIVMLKVVGLWPAGDEAYGRDFYTLFAVVSIFLFQVCHVFFQTTNLFFIMDDLQAVTGTIYIVLMDMAVLLKTYYVMKNMTNIKELMINVNSDVFQPKTLEQRTLVQPNLNMWKTIVSTFWYLALGCSFFWTFFPIIDKTYKNYRLPFLAWYPYNTSTSPLYEFTYLHQVLSINFTSMSNVNINTLIAALNMYVGSQFDILCDDVRNLNDVSKDNSANINERLKKCIRHHKEILKFADHVNQVYNSLLIVEFFVDGVSIGITMFQLTVVIPLSSEFYLYFGYVNAVAVEIFMYCWFGNEIEIKSSKLPYSVFESDWTGFSPEEKKNLIIFVLNVHRPLRISAFGLFYLSLETFVKIMRTAWSYFALLHRLNSQEQPDNELSLTVRASSY</sequence>
<name>A0A482W6T0_ASBVE</name>
<keyword evidence="6 10" id="KW-1133">Transmembrane helix</keyword>
<accession>A0A482W6T0</accession>
<evidence type="ECO:0000256" key="8">
    <source>
        <dbReference type="ARBA" id="ARBA00023170"/>
    </source>
</evidence>
<keyword evidence="5 10" id="KW-0552">Olfaction</keyword>
<evidence type="ECO:0000256" key="9">
    <source>
        <dbReference type="ARBA" id="ARBA00023224"/>
    </source>
</evidence>
<keyword evidence="12" id="KW-1185">Reference proteome</keyword>
<dbReference type="PANTHER" id="PTHR21137:SF35">
    <property type="entry name" value="ODORANT RECEPTOR 19A-RELATED"/>
    <property type="match status" value="1"/>
</dbReference>
<dbReference type="InterPro" id="IPR004117">
    <property type="entry name" value="7tm6_olfct_rcpt"/>
</dbReference>
<dbReference type="GO" id="GO:0007165">
    <property type="term" value="P:signal transduction"/>
    <property type="evidence" value="ECO:0007669"/>
    <property type="project" value="UniProtKB-KW"/>
</dbReference>
<comment type="caution">
    <text evidence="10">Lacks conserved residue(s) required for the propagation of feature annotation.</text>
</comment>
<dbReference type="PANTHER" id="PTHR21137">
    <property type="entry name" value="ODORANT RECEPTOR"/>
    <property type="match status" value="1"/>
</dbReference>
<evidence type="ECO:0000313" key="12">
    <source>
        <dbReference type="Proteomes" id="UP000292052"/>
    </source>
</evidence>
<feature type="transmembrane region" description="Helical" evidence="10">
    <location>
        <begin position="34"/>
        <end position="53"/>
    </location>
</feature>
<feature type="transmembrane region" description="Helical" evidence="10">
    <location>
        <begin position="131"/>
        <end position="149"/>
    </location>
</feature>
<evidence type="ECO:0000256" key="10">
    <source>
        <dbReference type="RuleBase" id="RU351113"/>
    </source>
</evidence>
<evidence type="ECO:0000256" key="4">
    <source>
        <dbReference type="ARBA" id="ARBA00022692"/>
    </source>
</evidence>
<evidence type="ECO:0000256" key="6">
    <source>
        <dbReference type="ARBA" id="ARBA00022989"/>
    </source>
</evidence>
<dbReference type="AlphaFoldDB" id="A0A482W6T0"/>
<gene>
    <name evidence="11" type="ORF">BDFB_008802</name>
</gene>
<dbReference type="GO" id="GO:0005549">
    <property type="term" value="F:odorant binding"/>
    <property type="evidence" value="ECO:0007669"/>
    <property type="project" value="InterPro"/>
</dbReference>
<reference evidence="11 12" key="1">
    <citation type="submission" date="2017-03" db="EMBL/GenBank/DDBJ databases">
        <title>Genome of the blue death feigning beetle - Asbolus verrucosus.</title>
        <authorList>
            <person name="Rider S.D."/>
        </authorList>
    </citation>
    <scope>NUCLEOTIDE SEQUENCE [LARGE SCALE GENOMIC DNA]</scope>
    <source>
        <strain evidence="11">Butters</strain>
        <tissue evidence="11">Head and leg muscle</tissue>
    </source>
</reference>
<keyword evidence="9 10" id="KW-0807">Transducer</keyword>
<keyword evidence="3 10" id="KW-0716">Sensory transduction</keyword>
<protein>
    <recommendedName>
        <fullName evidence="10">Odorant receptor</fullName>
    </recommendedName>
</protein>
<comment type="similarity">
    <text evidence="10">Belongs to the insect chemoreceptor superfamily. Heteromeric odorant receptor channel (TC 1.A.69) family.</text>
</comment>
<evidence type="ECO:0000256" key="2">
    <source>
        <dbReference type="ARBA" id="ARBA00022475"/>
    </source>
</evidence>
<keyword evidence="4 10" id="KW-0812">Transmembrane</keyword>
<proteinExistence type="inferred from homology"/>
<feature type="transmembrane region" description="Helical" evidence="10">
    <location>
        <begin position="288"/>
        <end position="308"/>
    </location>
</feature>
<dbReference type="GO" id="GO:0004984">
    <property type="term" value="F:olfactory receptor activity"/>
    <property type="evidence" value="ECO:0007669"/>
    <property type="project" value="InterPro"/>
</dbReference>
<evidence type="ECO:0000313" key="11">
    <source>
        <dbReference type="EMBL" id="RZC40832.1"/>
    </source>
</evidence>
<evidence type="ECO:0000256" key="7">
    <source>
        <dbReference type="ARBA" id="ARBA00023136"/>
    </source>
</evidence>
<evidence type="ECO:0000256" key="5">
    <source>
        <dbReference type="ARBA" id="ARBA00022725"/>
    </source>
</evidence>
<dbReference type="Pfam" id="PF02949">
    <property type="entry name" value="7tm_6"/>
    <property type="match status" value="1"/>
</dbReference>
<feature type="transmembrane region" description="Helical" evidence="10">
    <location>
        <begin position="255"/>
        <end position="276"/>
    </location>
</feature>
<keyword evidence="7 10" id="KW-0472">Membrane</keyword>
<evidence type="ECO:0000256" key="1">
    <source>
        <dbReference type="ARBA" id="ARBA00004651"/>
    </source>
</evidence>
<keyword evidence="2" id="KW-1003">Cell membrane</keyword>
<dbReference type="GO" id="GO:0005886">
    <property type="term" value="C:plasma membrane"/>
    <property type="evidence" value="ECO:0007669"/>
    <property type="project" value="UniProtKB-SubCell"/>
</dbReference>
<dbReference type="EMBL" id="QDEB01022741">
    <property type="protein sequence ID" value="RZC40832.1"/>
    <property type="molecule type" value="Genomic_DNA"/>
</dbReference>
<keyword evidence="8 10" id="KW-0675">Receptor</keyword>
<organism evidence="11 12">
    <name type="scientific">Asbolus verrucosus</name>
    <name type="common">Desert ironclad beetle</name>
    <dbReference type="NCBI Taxonomy" id="1661398"/>
    <lineage>
        <taxon>Eukaryota</taxon>
        <taxon>Metazoa</taxon>
        <taxon>Ecdysozoa</taxon>
        <taxon>Arthropoda</taxon>
        <taxon>Hexapoda</taxon>
        <taxon>Insecta</taxon>
        <taxon>Pterygota</taxon>
        <taxon>Neoptera</taxon>
        <taxon>Endopterygota</taxon>
        <taxon>Coleoptera</taxon>
        <taxon>Polyphaga</taxon>
        <taxon>Cucujiformia</taxon>
        <taxon>Tenebrionidae</taxon>
        <taxon>Pimeliinae</taxon>
        <taxon>Asbolus</taxon>
    </lineage>
</organism>